<gene>
    <name evidence="1" type="ORF">EZH24_08670</name>
</gene>
<dbReference type="EMBL" id="SJDU01000237">
    <property type="protein sequence ID" value="TKZ33353.1"/>
    <property type="molecule type" value="Genomic_DNA"/>
</dbReference>
<name>A0ABY2TPI2_9SPIR</name>
<evidence type="ECO:0000313" key="2">
    <source>
        <dbReference type="Proteomes" id="UP000310168"/>
    </source>
</evidence>
<sequence length="50" mass="5899">MKRNREINKLNDLFVRYLLGKLGNEKVIEDMVNAALSDFNFEEVKDLEII</sequence>
<proteinExistence type="predicted"/>
<dbReference type="Proteomes" id="UP000310168">
    <property type="component" value="Unassembled WGS sequence"/>
</dbReference>
<feature type="non-terminal residue" evidence="1">
    <location>
        <position position="50"/>
    </location>
</feature>
<organism evidence="1 2">
    <name type="scientific">Brachyspira catarrhinii</name>
    <dbReference type="NCBI Taxonomy" id="2528966"/>
    <lineage>
        <taxon>Bacteria</taxon>
        <taxon>Pseudomonadati</taxon>
        <taxon>Spirochaetota</taxon>
        <taxon>Spirochaetia</taxon>
        <taxon>Brachyspirales</taxon>
        <taxon>Brachyspiraceae</taxon>
        <taxon>Brachyspira</taxon>
    </lineage>
</organism>
<comment type="caution">
    <text evidence="1">The sequence shown here is derived from an EMBL/GenBank/DDBJ whole genome shotgun (WGS) entry which is preliminary data.</text>
</comment>
<protein>
    <submittedName>
        <fullName evidence="1">ATPase</fullName>
    </submittedName>
</protein>
<keyword evidence="2" id="KW-1185">Reference proteome</keyword>
<reference evidence="1 2" key="1">
    <citation type="journal article" date="2019" name="Anaerobe">
        <title>Brachyspira catarrhinii sp. nov., an anaerobic intestinal spirochaete isolated from vervet monkeys may have been misidentified as Brachyspira aalborgi in previous studies.</title>
        <authorList>
            <person name="Phillips N.D."/>
            <person name="La T."/>
            <person name="Hampson D.J."/>
        </authorList>
    </citation>
    <scope>NUCLEOTIDE SEQUENCE [LARGE SCALE GENOMIC DNA]</scope>
    <source>
        <strain evidence="1 2">Z12</strain>
    </source>
</reference>
<evidence type="ECO:0000313" key="1">
    <source>
        <dbReference type="EMBL" id="TKZ33353.1"/>
    </source>
</evidence>
<accession>A0ABY2TPI2</accession>